<dbReference type="Proteomes" id="UP001155483">
    <property type="component" value="Unassembled WGS sequence"/>
</dbReference>
<evidence type="ECO:0000256" key="2">
    <source>
        <dbReference type="ARBA" id="ARBA00022803"/>
    </source>
</evidence>
<reference evidence="4" key="1">
    <citation type="submission" date="2022-09" db="EMBL/GenBank/DDBJ databases">
        <authorList>
            <person name="Yuan C."/>
            <person name="Ke Z."/>
        </authorList>
    </citation>
    <scope>NUCLEOTIDE SEQUENCE</scope>
    <source>
        <strain evidence="4">LB-8</strain>
    </source>
</reference>
<protein>
    <recommendedName>
        <fullName evidence="6">Tetratricopeptide repeat protein</fullName>
    </recommendedName>
</protein>
<keyword evidence="3" id="KW-0732">Signal</keyword>
<reference evidence="4" key="2">
    <citation type="submission" date="2023-04" db="EMBL/GenBank/DDBJ databases">
        <title>Paracnuella aquatica gen. nov., sp. nov., a member of the family Chitinophagaceae isolated from a hot spring.</title>
        <authorList>
            <person name="Wang C."/>
        </authorList>
    </citation>
    <scope>NUCLEOTIDE SEQUENCE</scope>
    <source>
        <strain evidence="4">LB-8</strain>
    </source>
</reference>
<comment type="caution">
    <text evidence="4">The sequence shown here is derived from an EMBL/GenBank/DDBJ whole genome shotgun (WGS) entry which is preliminary data.</text>
</comment>
<dbReference type="InterPro" id="IPR011990">
    <property type="entry name" value="TPR-like_helical_dom_sf"/>
</dbReference>
<name>A0A9X2XS68_9BACT</name>
<evidence type="ECO:0000256" key="3">
    <source>
        <dbReference type="SAM" id="SignalP"/>
    </source>
</evidence>
<keyword evidence="2" id="KW-0802">TPR repeat</keyword>
<evidence type="ECO:0000313" key="5">
    <source>
        <dbReference type="Proteomes" id="UP001155483"/>
    </source>
</evidence>
<evidence type="ECO:0000313" key="4">
    <source>
        <dbReference type="EMBL" id="MCU7548029.1"/>
    </source>
</evidence>
<feature type="chain" id="PRO_5040773290" description="Tetratricopeptide repeat protein" evidence="3">
    <location>
        <begin position="20"/>
        <end position="273"/>
    </location>
</feature>
<dbReference type="Gene3D" id="1.25.40.10">
    <property type="entry name" value="Tetratricopeptide repeat domain"/>
    <property type="match status" value="2"/>
</dbReference>
<keyword evidence="1" id="KW-0677">Repeat</keyword>
<dbReference type="SMART" id="SM00028">
    <property type="entry name" value="TPR"/>
    <property type="match status" value="4"/>
</dbReference>
<dbReference type="InterPro" id="IPR050498">
    <property type="entry name" value="Ycf3"/>
</dbReference>
<dbReference type="InterPro" id="IPR019734">
    <property type="entry name" value="TPR_rpt"/>
</dbReference>
<feature type="signal peptide" evidence="3">
    <location>
        <begin position="1"/>
        <end position="19"/>
    </location>
</feature>
<evidence type="ECO:0008006" key="6">
    <source>
        <dbReference type="Google" id="ProtNLM"/>
    </source>
</evidence>
<accession>A0A9X2XS68</accession>
<organism evidence="4 5">
    <name type="scientific">Paraflavisolibacter caeni</name>
    <dbReference type="NCBI Taxonomy" id="2982496"/>
    <lineage>
        <taxon>Bacteria</taxon>
        <taxon>Pseudomonadati</taxon>
        <taxon>Bacteroidota</taxon>
        <taxon>Chitinophagia</taxon>
        <taxon>Chitinophagales</taxon>
        <taxon>Chitinophagaceae</taxon>
        <taxon>Paraflavisolibacter</taxon>
    </lineage>
</organism>
<dbReference type="PANTHER" id="PTHR44858">
    <property type="entry name" value="TETRATRICOPEPTIDE REPEAT PROTEIN 6"/>
    <property type="match status" value="1"/>
</dbReference>
<sequence length="273" mass="30660">MKRVLLLIAAFFIYTAVSAQTITMGKKCREQNNNGISLLKEKKYQEAIDAFTAMEKSCTTKDAKEATAVGKAEAYNGLAKYEEAIVASDAALKVTKNKSVAALFQKALAQNKLKQFDAANQTFSKLIALTEKNQDTKARASNYALMSAFHWRQLNNADSANYFLEKAVALDPSNPNYVIQKGDMLCDEKKYDEAFVQYDKAVEMGKADAEMYEIRSNARVKMLQEKYHTNNTQELRSKMSAQERDQVCVELKKAISLGLKDMKQDMFASLVCK</sequence>
<dbReference type="SUPFAM" id="SSF48452">
    <property type="entry name" value="TPR-like"/>
    <property type="match status" value="1"/>
</dbReference>
<dbReference type="RefSeq" id="WP_279295473.1">
    <property type="nucleotide sequence ID" value="NZ_JAOTIF010000001.1"/>
</dbReference>
<keyword evidence="5" id="KW-1185">Reference proteome</keyword>
<proteinExistence type="predicted"/>
<dbReference type="PANTHER" id="PTHR44858:SF1">
    <property type="entry name" value="UDP-N-ACETYLGLUCOSAMINE--PEPTIDE N-ACETYLGLUCOSAMINYLTRANSFERASE SPINDLY-RELATED"/>
    <property type="match status" value="1"/>
</dbReference>
<gene>
    <name evidence="4" type="ORF">OCK74_02835</name>
</gene>
<dbReference type="EMBL" id="JAOTIF010000001">
    <property type="protein sequence ID" value="MCU7548029.1"/>
    <property type="molecule type" value="Genomic_DNA"/>
</dbReference>
<evidence type="ECO:0000256" key="1">
    <source>
        <dbReference type="ARBA" id="ARBA00022737"/>
    </source>
</evidence>
<dbReference type="AlphaFoldDB" id="A0A9X2XS68"/>